<sequence length="114" mass="13335">MLLFQEEFGCELNRLETVMSPSKYDNSRLFARKLGYNGESITVENMESIQTYDSVQSLFSIKRPHCSTLVEEFRKSGDSYNMFNQSNNIDMLNIEKTSPPPTPFCKVKLQFYYF</sequence>
<name>A0A3P7FTY4_WUCBA</name>
<dbReference type="EMBL" id="UYWW01005478">
    <property type="protein sequence ID" value="VDM14168.1"/>
    <property type="molecule type" value="Genomic_DNA"/>
</dbReference>
<evidence type="ECO:0000313" key="2">
    <source>
        <dbReference type="Proteomes" id="UP000270924"/>
    </source>
</evidence>
<protein>
    <submittedName>
        <fullName evidence="1">Uncharacterized protein</fullName>
    </submittedName>
</protein>
<proteinExistence type="predicted"/>
<organism evidence="1 2">
    <name type="scientific">Wuchereria bancrofti</name>
    <dbReference type="NCBI Taxonomy" id="6293"/>
    <lineage>
        <taxon>Eukaryota</taxon>
        <taxon>Metazoa</taxon>
        <taxon>Ecdysozoa</taxon>
        <taxon>Nematoda</taxon>
        <taxon>Chromadorea</taxon>
        <taxon>Rhabditida</taxon>
        <taxon>Spirurina</taxon>
        <taxon>Spiruromorpha</taxon>
        <taxon>Filarioidea</taxon>
        <taxon>Onchocercidae</taxon>
        <taxon>Wuchereria</taxon>
    </lineage>
</organism>
<keyword evidence="2" id="KW-1185">Reference proteome</keyword>
<gene>
    <name evidence="1" type="ORF">WBA_LOCUS7554</name>
</gene>
<dbReference type="Proteomes" id="UP000270924">
    <property type="component" value="Unassembled WGS sequence"/>
</dbReference>
<accession>A0A3P7FTY4</accession>
<evidence type="ECO:0000313" key="1">
    <source>
        <dbReference type="EMBL" id="VDM14168.1"/>
    </source>
</evidence>
<dbReference type="InParanoid" id="A0A3P7FTY4"/>
<dbReference type="AlphaFoldDB" id="A0A3P7FTY4"/>
<reference evidence="1 2" key="1">
    <citation type="submission" date="2018-11" db="EMBL/GenBank/DDBJ databases">
        <authorList>
            <consortium name="Pathogen Informatics"/>
        </authorList>
    </citation>
    <scope>NUCLEOTIDE SEQUENCE [LARGE SCALE GENOMIC DNA]</scope>
</reference>